<evidence type="ECO:0000256" key="1">
    <source>
        <dbReference type="SAM" id="Phobius"/>
    </source>
</evidence>
<reference evidence="2 3" key="1">
    <citation type="submission" date="2023-08" db="EMBL/GenBank/DDBJ databases">
        <title>A Necator americanus chromosomal reference genome.</title>
        <authorList>
            <person name="Ilik V."/>
            <person name="Petrzelkova K.J."/>
            <person name="Pardy F."/>
            <person name="Fuh T."/>
            <person name="Niatou-Singa F.S."/>
            <person name="Gouil Q."/>
            <person name="Baker L."/>
            <person name="Ritchie M.E."/>
            <person name="Jex A.R."/>
            <person name="Gazzola D."/>
            <person name="Li H."/>
            <person name="Toshio Fujiwara R."/>
            <person name="Zhan B."/>
            <person name="Aroian R.V."/>
            <person name="Pafco B."/>
            <person name="Schwarz E.M."/>
        </authorList>
    </citation>
    <scope>NUCLEOTIDE SEQUENCE [LARGE SCALE GENOMIC DNA]</scope>
    <source>
        <strain evidence="2 3">Aroian</strain>
        <tissue evidence="2">Whole animal</tissue>
    </source>
</reference>
<protein>
    <submittedName>
        <fullName evidence="2">Uncharacterized protein</fullName>
    </submittedName>
</protein>
<comment type="caution">
    <text evidence="2">The sequence shown here is derived from an EMBL/GenBank/DDBJ whole genome shotgun (WGS) entry which is preliminary data.</text>
</comment>
<evidence type="ECO:0000313" key="2">
    <source>
        <dbReference type="EMBL" id="KAK6753078.1"/>
    </source>
</evidence>
<keyword evidence="1" id="KW-0812">Transmembrane</keyword>
<dbReference type="EMBL" id="JAVFWL010000005">
    <property type="protein sequence ID" value="KAK6753078.1"/>
    <property type="molecule type" value="Genomic_DNA"/>
</dbReference>
<keyword evidence="1" id="KW-0472">Membrane</keyword>
<name>A0ABR1DS19_NECAM</name>
<keyword evidence="1" id="KW-1133">Transmembrane helix</keyword>
<dbReference type="Proteomes" id="UP001303046">
    <property type="component" value="Unassembled WGS sequence"/>
</dbReference>
<organism evidence="2 3">
    <name type="scientific">Necator americanus</name>
    <name type="common">Human hookworm</name>
    <dbReference type="NCBI Taxonomy" id="51031"/>
    <lineage>
        <taxon>Eukaryota</taxon>
        <taxon>Metazoa</taxon>
        <taxon>Ecdysozoa</taxon>
        <taxon>Nematoda</taxon>
        <taxon>Chromadorea</taxon>
        <taxon>Rhabditida</taxon>
        <taxon>Rhabditina</taxon>
        <taxon>Rhabditomorpha</taxon>
        <taxon>Strongyloidea</taxon>
        <taxon>Ancylostomatidae</taxon>
        <taxon>Bunostominae</taxon>
        <taxon>Necator</taxon>
    </lineage>
</organism>
<accession>A0ABR1DS19</accession>
<gene>
    <name evidence="2" type="primary">Necator_chrV.g17382</name>
    <name evidence="2" type="ORF">RB195_012592</name>
</gene>
<dbReference type="Gene3D" id="3.60.20.40">
    <property type="match status" value="1"/>
</dbReference>
<proteinExistence type="predicted"/>
<feature type="transmembrane region" description="Helical" evidence="1">
    <location>
        <begin position="90"/>
        <end position="113"/>
    </location>
</feature>
<evidence type="ECO:0000313" key="3">
    <source>
        <dbReference type="Proteomes" id="UP001303046"/>
    </source>
</evidence>
<sequence length="671" mass="77103">MKPYLRRIRSVGVELSSSSRKRTGKKKKAGSIYHRAFLKRKQSTYSSDTTNTTTGYKKNELQFPADPESLEKIEIPKLVRRKIRSEFAEGNLLLCNFVVVIFAIDFLLVYTFFLSTRSEGFQEVQHETFSMESSRKAVQVMSDSLDCSLLIKEAALDNFPVQHQMLIGVTCLALVVPYTVNPSSSLTMLMYYKQNREGLARSYQDGDFRITKKCEPKSKSGCSIRNHLKLIRSYVESEKTFNHSYLNNAWMAPDIDLKRVSKWLGRRYHDKVNQKNMNRSLLLRRFQKPKMYDSVMQSRPNDKEKKLLYSETEPHVVLSEPRLEYLVNNFLRQRNDGTFINGSYNYCNLSLFPVTRQQHLELWFPCGSISSILSACIIRLVREIAMTTKFDRGYMDSGFYGLFLRSSKIVEYKYAEANKRQANAAALLSKESFSSAVRSYFNNTDRDLENPGREINDRVVSTVIWRSNIRETILILNLGLSLDSKKLRPNATTSAASVVVADKSHNDEPIIVATASGSIRTVEAVASVILRMLLFNEDPGEAIHSNASFYDFQKRTFFCENKDYQFLSELASHGINCSTSILSYFEQHDRKAMAASRHRNGRILAANPRFQKERKVKRKGKKGNFGCAKKAISSRYEEIYSRTIAGRVVSVRVKELVVCNDWDKYAKHRFV</sequence>
<dbReference type="InterPro" id="IPR043137">
    <property type="entry name" value="GGT_ssub_C"/>
</dbReference>
<keyword evidence="3" id="KW-1185">Reference proteome</keyword>